<dbReference type="PANTHER" id="PTHR30514:SF10">
    <property type="entry name" value="MURR_RPIR FAMILY TRANSCRIPTIONAL REGULATOR"/>
    <property type="match status" value="1"/>
</dbReference>
<dbReference type="Gene3D" id="3.40.50.10490">
    <property type="entry name" value="Glucose-6-phosphate isomerase like protein, domain 1"/>
    <property type="match status" value="1"/>
</dbReference>
<evidence type="ECO:0000256" key="3">
    <source>
        <dbReference type="ARBA" id="ARBA00023163"/>
    </source>
</evidence>
<dbReference type="GO" id="GO:0003700">
    <property type="term" value="F:DNA-binding transcription factor activity"/>
    <property type="evidence" value="ECO:0007669"/>
    <property type="project" value="InterPro"/>
</dbReference>
<sequence>MEIDIIREIKKISLNNKHRFYFIAKYIIDHITEIPKITITDLAKVTFSSPSTINRFTKSLDLSGYKELVHIIKYFNYTLVDSDKLAKQDSESNILYQRYHDVLNSIQDTFNLFVAQEDLATQVVSKLRNAKRINIFAVGGTYNLARDFQEKLLRMGFNAVSSNNFHDGYFLVKQTNKDTVNMFISYSGETKDLIKLASICKENNSQVVTISKKSNNTLGRLADFKLEISSNDPIVRIVSLTNRLALIFCLDMILYKLLFTDFEHYKDLLQKTALNKF</sequence>
<dbReference type="InterPro" id="IPR009057">
    <property type="entry name" value="Homeodomain-like_sf"/>
</dbReference>
<organism evidence="6 7">
    <name type="scientific">Spiroplasma platyhelix PALS-1</name>
    <dbReference type="NCBI Taxonomy" id="1276218"/>
    <lineage>
        <taxon>Bacteria</taxon>
        <taxon>Bacillati</taxon>
        <taxon>Mycoplasmatota</taxon>
        <taxon>Mollicutes</taxon>
        <taxon>Entomoplasmatales</taxon>
        <taxon>Spiroplasmataceae</taxon>
        <taxon>Spiroplasma</taxon>
    </lineage>
</organism>
<keyword evidence="1" id="KW-0805">Transcription regulation</keyword>
<evidence type="ECO:0000256" key="1">
    <source>
        <dbReference type="ARBA" id="ARBA00023015"/>
    </source>
</evidence>
<dbReference type="InterPro" id="IPR036388">
    <property type="entry name" value="WH-like_DNA-bd_sf"/>
</dbReference>
<dbReference type="SUPFAM" id="SSF53697">
    <property type="entry name" value="SIS domain"/>
    <property type="match status" value="1"/>
</dbReference>
<evidence type="ECO:0000259" key="5">
    <source>
        <dbReference type="PROSITE" id="PS51464"/>
    </source>
</evidence>
<dbReference type="GO" id="GO:0003677">
    <property type="term" value="F:DNA binding"/>
    <property type="evidence" value="ECO:0007669"/>
    <property type="project" value="UniProtKB-KW"/>
</dbReference>
<dbReference type="Proteomes" id="UP000584587">
    <property type="component" value="Unassembled WGS sequence"/>
</dbReference>
<dbReference type="Pfam" id="PF01418">
    <property type="entry name" value="HTH_6"/>
    <property type="match status" value="1"/>
</dbReference>
<dbReference type="EMBL" id="JAAVVK010000001">
    <property type="protein sequence ID" value="NKE38149.1"/>
    <property type="molecule type" value="Genomic_DNA"/>
</dbReference>
<protein>
    <submittedName>
        <fullName evidence="6">MurR/RpiR family transcriptional regulator</fullName>
    </submittedName>
</protein>
<dbReference type="PROSITE" id="PS51464">
    <property type="entry name" value="SIS"/>
    <property type="match status" value="1"/>
</dbReference>
<dbReference type="RefSeq" id="WP_168104629.1">
    <property type="nucleotide sequence ID" value="NZ_CP051215.1"/>
</dbReference>
<dbReference type="SUPFAM" id="SSF46689">
    <property type="entry name" value="Homeodomain-like"/>
    <property type="match status" value="1"/>
</dbReference>
<dbReference type="PROSITE" id="PS51071">
    <property type="entry name" value="HTH_RPIR"/>
    <property type="match status" value="1"/>
</dbReference>
<keyword evidence="2" id="KW-0238">DNA-binding</keyword>
<accession>A0A846U0V4</accession>
<dbReference type="InterPro" id="IPR001347">
    <property type="entry name" value="SIS_dom"/>
</dbReference>
<dbReference type="PANTHER" id="PTHR30514">
    <property type="entry name" value="GLUCOKINASE"/>
    <property type="match status" value="1"/>
</dbReference>
<dbReference type="GO" id="GO:0097367">
    <property type="term" value="F:carbohydrate derivative binding"/>
    <property type="evidence" value="ECO:0007669"/>
    <property type="project" value="InterPro"/>
</dbReference>
<evidence type="ECO:0000259" key="4">
    <source>
        <dbReference type="PROSITE" id="PS51071"/>
    </source>
</evidence>
<keyword evidence="3" id="KW-0804">Transcription</keyword>
<feature type="domain" description="HTH rpiR-type" evidence="4">
    <location>
        <begin position="3"/>
        <end position="79"/>
    </location>
</feature>
<evidence type="ECO:0000313" key="6">
    <source>
        <dbReference type="EMBL" id="NKE38149.1"/>
    </source>
</evidence>
<dbReference type="AlphaFoldDB" id="A0A846U0V4"/>
<dbReference type="Gene3D" id="1.10.10.10">
    <property type="entry name" value="Winged helix-like DNA-binding domain superfamily/Winged helix DNA-binding domain"/>
    <property type="match status" value="1"/>
</dbReference>
<dbReference type="GO" id="GO:1901135">
    <property type="term" value="P:carbohydrate derivative metabolic process"/>
    <property type="evidence" value="ECO:0007669"/>
    <property type="project" value="InterPro"/>
</dbReference>
<evidence type="ECO:0000256" key="2">
    <source>
        <dbReference type="ARBA" id="ARBA00023125"/>
    </source>
</evidence>
<gene>
    <name evidence="6" type="ORF">HER12_00045</name>
</gene>
<feature type="domain" description="SIS" evidence="5">
    <location>
        <begin position="123"/>
        <end position="263"/>
    </location>
</feature>
<dbReference type="InterPro" id="IPR047640">
    <property type="entry name" value="RpiR-like"/>
</dbReference>
<dbReference type="CDD" id="cd05013">
    <property type="entry name" value="SIS_RpiR"/>
    <property type="match status" value="1"/>
</dbReference>
<proteinExistence type="predicted"/>
<reference evidence="6 7" key="1">
    <citation type="submission" date="2020-04" db="EMBL/GenBank/DDBJ databases">
        <title>Complete genome sequence of Spiroplasma platyhelix ATCC 51748, an insect isolate.</title>
        <authorList>
            <person name="Green E.A."/>
            <person name="Klassen J.L."/>
        </authorList>
    </citation>
    <scope>NUCLEOTIDE SEQUENCE [LARGE SCALE GENOMIC DNA]</scope>
    <source>
        <strain evidence="6 7">PALS-1</strain>
    </source>
</reference>
<comment type="caution">
    <text evidence="6">The sequence shown here is derived from an EMBL/GenBank/DDBJ whole genome shotgun (WGS) entry which is preliminary data.</text>
</comment>
<evidence type="ECO:0000313" key="7">
    <source>
        <dbReference type="Proteomes" id="UP000584587"/>
    </source>
</evidence>
<dbReference type="InterPro" id="IPR035472">
    <property type="entry name" value="RpiR-like_SIS"/>
</dbReference>
<dbReference type="InterPro" id="IPR000281">
    <property type="entry name" value="HTH_RpiR"/>
</dbReference>
<dbReference type="InterPro" id="IPR046348">
    <property type="entry name" value="SIS_dom_sf"/>
</dbReference>
<name>A0A846U0V4_9MOLU</name>
<dbReference type="Pfam" id="PF01380">
    <property type="entry name" value="SIS"/>
    <property type="match status" value="1"/>
</dbReference>
<keyword evidence="7" id="KW-1185">Reference proteome</keyword>